<name>A0A975DI47_9GAMM</name>
<reference evidence="2" key="1">
    <citation type="submission" date="2021-03" db="EMBL/GenBank/DDBJ databases">
        <title>Complete Genome of Pseudoalteromonas xiamenensis STKMTI.2, a new potential marine bacterium producing anti-Vibrio compounds.</title>
        <authorList>
            <person name="Handayani D.P."/>
            <person name="Isnansetyo A."/>
            <person name="Istiqomah I."/>
            <person name="Jumina J."/>
        </authorList>
    </citation>
    <scope>NUCLEOTIDE SEQUENCE</scope>
    <source>
        <strain evidence="2">STKMTI.2</strain>
    </source>
</reference>
<accession>A0A975DI47</accession>
<dbReference type="AlphaFoldDB" id="A0A975DI47"/>
<dbReference type="EMBL" id="CP072133">
    <property type="protein sequence ID" value="QTH72286.1"/>
    <property type="molecule type" value="Genomic_DNA"/>
</dbReference>
<keyword evidence="1" id="KW-0732">Signal</keyword>
<feature type="signal peptide" evidence="1">
    <location>
        <begin position="1"/>
        <end position="20"/>
    </location>
</feature>
<dbReference type="Gene3D" id="3.40.50.150">
    <property type="entry name" value="Vaccinia Virus protein VP39"/>
    <property type="match status" value="1"/>
</dbReference>
<evidence type="ECO:0000256" key="1">
    <source>
        <dbReference type="SAM" id="SignalP"/>
    </source>
</evidence>
<evidence type="ECO:0000313" key="3">
    <source>
        <dbReference type="Proteomes" id="UP000664904"/>
    </source>
</evidence>
<sequence>MKSAPFFIATLLVSSLTASANPLSITNAVQNPNRTAQDIARDAGRKPAEILAIVDVKVDMKVVDYLAGGGYYTELFARLLNNSGTVFSVKGKLESRNLSEFKNIKPLTSLELDDLEGPVDRIFTALNYHDLVNKANLNRQTLLKSMHQKLSDDGYLIIIDHNAGPGMGISQTKKLHRVENSFVLNEVLKAGFELDMSSLCARERERRLPFRCMATYNQRKH</sequence>
<proteinExistence type="predicted"/>
<evidence type="ECO:0008006" key="4">
    <source>
        <dbReference type="Google" id="ProtNLM"/>
    </source>
</evidence>
<dbReference type="RefSeq" id="WP_208843911.1">
    <property type="nucleotide sequence ID" value="NZ_CP072133.1"/>
</dbReference>
<dbReference type="InterPro" id="IPR029063">
    <property type="entry name" value="SAM-dependent_MTases_sf"/>
</dbReference>
<keyword evidence="3" id="KW-1185">Reference proteome</keyword>
<gene>
    <name evidence="2" type="ORF">J5O05_05270</name>
</gene>
<dbReference type="SUPFAM" id="SSF53335">
    <property type="entry name" value="S-adenosyl-L-methionine-dependent methyltransferases"/>
    <property type="match status" value="1"/>
</dbReference>
<dbReference type="KEGG" id="pxi:J5O05_05270"/>
<organism evidence="2 3">
    <name type="scientific">Pseudoalteromonas xiamenensis</name>
    <dbReference type="NCBI Taxonomy" id="882626"/>
    <lineage>
        <taxon>Bacteria</taxon>
        <taxon>Pseudomonadati</taxon>
        <taxon>Pseudomonadota</taxon>
        <taxon>Gammaproteobacteria</taxon>
        <taxon>Alteromonadales</taxon>
        <taxon>Pseudoalteromonadaceae</taxon>
        <taxon>Pseudoalteromonas</taxon>
    </lineage>
</organism>
<protein>
    <recommendedName>
        <fullName evidence="4">Methyltransferase</fullName>
    </recommendedName>
</protein>
<evidence type="ECO:0000313" key="2">
    <source>
        <dbReference type="EMBL" id="QTH72286.1"/>
    </source>
</evidence>
<dbReference type="Proteomes" id="UP000664904">
    <property type="component" value="Chromosome"/>
</dbReference>
<feature type="chain" id="PRO_5037339848" description="Methyltransferase" evidence="1">
    <location>
        <begin position="21"/>
        <end position="221"/>
    </location>
</feature>